<evidence type="ECO:0000256" key="1">
    <source>
        <dbReference type="SAM" id="MobiDB-lite"/>
    </source>
</evidence>
<keyword evidence="3" id="KW-1185">Reference proteome</keyword>
<organism evidence="2 3">
    <name type="scientific">Glarea lozoyensis (strain ATCC 20868 / MF5171)</name>
    <dbReference type="NCBI Taxonomy" id="1116229"/>
    <lineage>
        <taxon>Eukaryota</taxon>
        <taxon>Fungi</taxon>
        <taxon>Dikarya</taxon>
        <taxon>Ascomycota</taxon>
        <taxon>Pezizomycotina</taxon>
        <taxon>Leotiomycetes</taxon>
        <taxon>Helotiales</taxon>
        <taxon>Helotiaceae</taxon>
        <taxon>Glarea</taxon>
    </lineage>
</organism>
<evidence type="ECO:0000313" key="3">
    <source>
        <dbReference type="Proteomes" id="UP000016922"/>
    </source>
</evidence>
<accession>S3DAB0</accession>
<reference evidence="2 3" key="1">
    <citation type="journal article" date="2013" name="BMC Genomics">
        <title>Genomics-driven discovery of the pneumocandin biosynthetic gene cluster in the fungus Glarea lozoyensis.</title>
        <authorList>
            <person name="Chen L."/>
            <person name="Yue Q."/>
            <person name="Zhang X."/>
            <person name="Xiang M."/>
            <person name="Wang C."/>
            <person name="Li S."/>
            <person name="Che Y."/>
            <person name="Ortiz-Lopez F.J."/>
            <person name="Bills G.F."/>
            <person name="Liu X."/>
            <person name="An Z."/>
        </authorList>
    </citation>
    <scope>NUCLEOTIDE SEQUENCE [LARGE SCALE GENOMIC DNA]</scope>
    <source>
        <strain evidence="3">ATCC 20868 / MF5171</strain>
    </source>
</reference>
<feature type="region of interest" description="Disordered" evidence="1">
    <location>
        <begin position="50"/>
        <end position="72"/>
    </location>
</feature>
<dbReference type="Proteomes" id="UP000016922">
    <property type="component" value="Unassembled WGS sequence"/>
</dbReference>
<dbReference type="RefSeq" id="XP_008083015.1">
    <property type="nucleotide sequence ID" value="XM_008084824.1"/>
</dbReference>
<dbReference type="GeneID" id="19459124"/>
<dbReference type="KEGG" id="glz:GLAREA_00064"/>
<dbReference type="HOGENOM" id="CLU_1722545_0_0_1"/>
<dbReference type="EMBL" id="KE145367">
    <property type="protein sequence ID" value="EPE28906.1"/>
    <property type="molecule type" value="Genomic_DNA"/>
</dbReference>
<protein>
    <submittedName>
        <fullName evidence="2">Uncharacterized protein</fullName>
    </submittedName>
</protein>
<sequence>MAQTQHSTNVGSPAKRQLPTYFYSYNSRRVAWSTSIFITAMNKFEEIVEGSEPEAATQQAFTKRRDPADDDLGYFVAPKDPDNRDETDKIEEFLQQLTGVTVFPTTIYRGVFQFWMVYNMTAAQVEEVRKYPGIGSVDQDIAYKPSKNLMQF</sequence>
<evidence type="ECO:0000313" key="2">
    <source>
        <dbReference type="EMBL" id="EPE28906.1"/>
    </source>
</evidence>
<name>S3DAB0_GLAL2</name>
<dbReference type="AlphaFoldDB" id="S3DAB0"/>
<proteinExistence type="predicted"/>
<gene>
    <name evidence="2" type="ORF">GLAREA_00064</name>
</gene>